<evidence type="ECO:0000256" key="5">
    <source>
        <dbReference type="SAM" id="MobiDB-lite"/>
    </source>
</evidence>
<dbReference type="InterPro" id="IPR019775">
    <property type="entry name" value="WD40_repeat_CS"/>
</dbReference>
<reference evidence="7 8" key="1">
    <citation type="journal article" date="2018" name="Sci. Rep.">
        <title>Raphidocelis subcapitata (=Pseudokirchneriella subcapitata) provides an insight into genome evolution and environmental adaptations in the Sphaeropleales.</title>
        <authorList>
            <person name="Suzuki S."/>
            <person name="Yamaguchi H."/>
            <person name="Nakajima N."/>
            <person name="Kawachi M."/>
        </authorList>
    </citation>
    <scope>NUCLEOTIDE SEQUENCE [LARGE SCALE GENOMIC DNA]</scope>
    <source>
        <strain evidence="7 8">NIES-35</strain>
    </source>
</reference>
<dbReference type="PROSITE" id="PS50294">
    <property type="entry name" value="WD_REPEATS_REGION"/>
    <property type="match status" value="1"/>
</dbReference>
<dbReference type="Proteomes" id="UP000247498">
    <property type="component" value="Unassembled WGS sequence"/>
</dbReference>
<dbReference type="PRINTS" id="PR00320">
    <property type="entry name" value="GPROTEINBRPT"/>
</dbReference>
<feature type="region of interest" description="Disordered" evidence="5">
    <location>
        <begin position="311"/>
        <end position="341"/>
    </location>
</feature>
<sequence>MEVYVDPGLRADLAAQLDALHRAQTAPWRGVVADYAACLRQNRELDVRVAQLDKEAAELRDEVSALTTRAKAFDAGAARDFATRAEALRQDLSRAQSELASVYRDKSKALEDLIAAQRARDAALASASEAQSNFEARAEEVAALKARLGELGARLDGEAAARQLAANEAEARLSGKEAAEARAAKVEAENAALMQRLLELQDQQAEKLDLINRMHEEMVEHSRRQQLEQAADKQLLSFVKGGLGGGGAGGQQQQQPGAAQLGVMQAKQVLGTLRGVASGAIATALLGRRGSGSEQGGPAAAAAAAALGAAAGTGPSQPAAAGGPGPASPRGDAQQAAAAAGGGEFVPGSLKQLMGLPAAPAGPVPERALPSAPAKSFPAAHKGTVCSVAVMRPGHFVATCGTDRGVLGWDLNTLSSSGSFHGAAGTVNDVAFTQDGRRLLAACGDKRIVTWAFGSAQPGHTLTGHGGGVLAVSCSPLDAAVAVSAGEDRCVKVWDLQRGFCVRSLPCAKMPSALALSLDGTTILTGHLDGSLCLWDMRQDRAGGKALAELRDSAQTVLSLSPHWGDDSTVLTASKDSTLRLWDFRALSVTQTLKAPGFSIGCVGSMGRGRCTCDISADGRFVAAGAADGSVFVWDLKPTSRRRTSDAARGGGAGGGGGGGRSGSGGAGPPVTRLTGMKEQVAAVGWSYDCTSLVTADKTGGVAFWQLTGGGA</sequence>
<proteinExistence type="predicted"/>
<dbReference type="GO" id="GO:0000045">
    <property type="term" value="P:autophagosome assembly"/>
    <property type="evidence" value="ECO:0007669"/>
    <property type="project" value="InterPro"/>
</dbReference>
<feature type="coiled-coil region" evidence="4">
    <location>
        <begin position="42"/>
        <end position="105"/>
    </location>
</feature>
<keyword evidence="1 3" id="KW-0853">WD repeat</keyword>
<feature type="repeat" description="WD" evidence="3">
    <location>
        <begin position="420"/>
        <end position="461"/>
    </location>
</feature>
<gene>
    <name evidence="7" type="ORF">Rsub_01513</name>
</gene>
<dbReference type="AlphaFoldDB" id="A0A2V0NN96"/>
<feature type="region of interest" description="Disordered" evidence="5">
    <location>
        <begin position="642"/>
        <end position="673"/>
    </location>
</feature>
<evidence type="ECO:0000313" key="8">
    <source>
        <dbReference type="Proteomes" id="UP000247498"/>
    </source>
</evidence>
<feature type="repeat" description="WD" evidence="3">
    <location>
        <begin position="378"/>
        <end position="419"/>
    </location>
</feature>
<dbReference type="InterPro" id="IPR001680">
    <property type="entry name" value="WD40_rpt"/>
</dbReference>
<evidence type="ECO:0000256" key="2">
    <source>
        <dbReference type="ARBA" id="ARBA00022737"/>
    </source>
</evidence>
<dbReference type="InterPro" id="IPR013923">
    <property type="entry name" value="Autophagy-rel_prot_16_dom"/>
</dbReference>
<dbReference type="PANTHER" id="PTHR19878">
    <property type="entry name" value="AUTOPHAGY PROTEIN 16-LIKE"/>
    <property type="match status" value="1"/>
</dbReference>
<organism evidence="7 8">
    <name type="scientific">Raphidocelis subcapitata</name>
    <dbReference type="NCBI Taxonomy" id="307507"/>
    <lineage>
        <taxon>Eukaryota</taxon>
        <taxon>Viridiplantae</taxon>
        <taxon>Chlorophyta</taxon>
        <taxon>core chlorophytes</taxon>
        <taxon>Chlorophyceae</taxon>
        <taxon>CS clade</taxon>
        <taxon>Sphaeropleales</taxon>
        <taxon>Selenastraceae</taxon>
        <taxon>Raphidocelis</taxon>
    </lineage>
</organism>
<dbReference type="SUPFAM" id="SSF50978">
    <property type="entry name" value="WD40 repeat-like"/>
    <property type="match status" value="1"/>
</dbReference>
<dbReference type="CDD" id="cd00200">
    <property type="entry name" value="WD40"/>
    <property type="match status" value="1"/>
</dbReference>
<dbReference type="PROSITE" id="PS00678">
    <property type="entry name" value="WD_REPEATS_1"/>
    <property type="match status" value="4"/>
</dbReference>
<dbReference type="Pfam" id="PF08614">
    <property type="entry name" value="ATG16"/>
    <property type="match status" value="1"/>
</dbReference>
<protein>
    <recommendedName>
        <fullName evidence="6">Autophagy-related protein 16 domain-containing protein</fullName>
    </recommendedName>
</protein>
<feature type="domain" description="Autophagy-related protein 16" evidence="6">
    <location>
        <begin position="13"/>
        <end position="208"/>
    </location>
</feature>
<comment type="caution">
    <text evidence="7">The sequence shown here is derived from an EMBL/GenBank/DDBJ whole genome shotgun (WGS) entry which is preliminary data.</text>
</comment>
<dbReference type="PANTHER" id="PTHR19878:SF8">
    <property type="entry name" value="AUTOPHAGY-RELATED 16, ISOFORM F"/>
    <property type="match status" value="1"/>
</dbReference>
<evidence type="ECO:0000256" key="3">
    <source>
        <dbReference type="PROSITE-ProRule" id="PRU00221"/>
    </source>
</evidence>
<accession>A0A2V0NN96</accession>
<feature type="compositionally biased region" description="Low complexity" evidence="5">
    <location>
        <begin position="328"/>
        <end position="339"/>
    </location>
</feature>
<feature type="coiled-coil region" evidence="4">
    <location>
        <begin position="176"/>
        <end position="203"/>
    </location>
</feature>
<name>A0A2V0NN96_9CHLO</name>
<feature type="compositionally biased region" description="Gly residues" evidence="5">
    <location>
        <begin position="649"/>
        <end position="668"/>
    </location>
</feature>
<feature type="repeat" description="WD" evidence="3">
    <location>
        <begin position="566"/>
        <end position="592"/>
    </location>
</feature>
<keyword evidence="4" id="KW-0175">Coiled coil</keyword>
<dbReference type="SMART" id="SM00320">
    <property type="entry name" value="WD40"/>
    <property type="match status" value="7"/>
</dbReference>
<dbReference type="STRING" id="307507.A0A2V0NN96"/>
<evidence type="ECO:0000256" key="4">
    <source>
        <dbReference type="SAM" id="Coils"/>
    </source>
</evidence>
<dbReference type="OrthoDB" id="506888at2759"/>
<dbReference type="InParanoid" id="A0A2V0NN96"/>
<dbReference type="PROSITE" id="PS50082">
    <property type="entry name" value="WD_REPEATS_2"/>
    <property type="match status" value="5"/>
</dbReference>
<keyword evidence="2" id="KW-0677">Repeat</keyword>
<dbReference type="Pfam" id="PF00400">
    <property type="entry name" value="WD40"/>
    <property type="match status" value="6"/>
</dbReference>
<feature type="repeat" description="WD" evidence="3">
    <location>
        <begin position="616"/>
        <end position="644"/>
    </location>
</feature>
<dbReference type="InterPro" id="IPR045160">
    <property type="entry name" value="ATG16"/>
</dbReference>
<feature type="repeat" description="WD" evidence="3">
    <location>
        <begin position="462"/>
        <end position="504"/>
    </location>
</feature>
<dbReference type="InterPro" id="IPR020472">
    <property type="entry name" value="WD40_PAC1"/>
</dbReference>
<dbReference type="Gene3D" id="2.130.10.10">
    <property type="entry name" value="YVTN repeat-like/Quinoprotein amine dehydrogenase"/>
    <property type="match status" value="3"/>
</dbReference>
<evidence type="ECO:0000313" key="7">
    <source>
        <dbReference type="EMBL" id="GBF89014.1"/>
    </source>
</evidence>
<dbReference type="InterPro" id="IPR036322">
    <property type="entry name" value="WD40_repeat_dom_sf"/>
</dbReference>
<dbReference type="FunCoup" id="A0A2V0NN96">
    <property type="interactions" value="1551"/>
</dbReference>
<dbReference type="InterPro" id="IPR015943">
    <property type="entry name" value="WD40/YVTN_repeat-like_dom_sf"/>
</dbReference>
<dbReference type="EMBL" id="BDRX01000007">
    <property type="protein sequence ID" value="GBF89014.1"/>
    <property type="molecule type" value="Genomic_DNA"/>
</dbReference>
<keyword evidence="8" id="KW-1185">Reference proteome</keyword>
<evidence type="ECO:0000259" key="6">
    <source>
        <dbReference type="Pfam" id="PF08614"/>
    </source>
</evidence>
<feature type="compositionally biased region" description="Low complexity" evidence="5">
    <location>
        <begin position="311"/>
        <end position="321"/>
    </location>
</feature>
<evidence type="ECO:0000256" key="1">
    <source>
        <dbReference type="ARBA" id="ARBA00022574"/>
    </source>
</evidence>